<feature type="region of interest" description="Disordered" evidence="1">
    <location>
        <begin position="317"/>
        <end position="348"/>
    </location>
</feature>
<dbReference type="OrthoDB" id="273654at2759"/>
<feature type="compositionally biased region" description="Acidic residues" evidence="1">
    <location>
        <begin position="120"/>
        <end position="136"/>
    </location>
</feature>
<feature type="compositionally biased region" description="Acidic residues" evidence="1">
    <location>
        <begin position="322"/>
        <end position="345"/>
    </location>
</feature>
<reference evidence="2 3" key="1">
    <citation type="journal article" date="2018" name="BMC Genomics">
        <title>Genomic comparison of Trypanosoma conorhini and Trypanosoma rangeli to Trypanosoma cruzi strains of high and low virulence.</title>
        <authorList>
            <person name="Bradwell K.R."/>
            <person name="Koparde V.N."/>
            <person name="Matveyev A.V."/>
            <person name="Serrano M.G."/>
            <person name="Alves J.M."/>
            <person name="Parikh H."/>
            <person name="Huang B."/>
            <person name="Lee V."/>
            <person name="Espinosa-Alvarez O."/>
            <person name="Ortiz P.A."/>
            <person name="Costa-Martins A.G."/>
            <person name="Teixeira M.M."/>
            <person name="Buck G.A."/>
        </authorList>
    </citation>
    <scope>NUCLEOTIDE SEQUENCE [LARGE SCALE GENOMIC DNA]</scope>
    <source>
        <strain evidence="2 3">025E</strain>
    </source>
</reference>
<evidence type="ECO:0008006" key="4">
    <source>
        <dbReference type="Google" id="ProtNLM"/>
    </source>
</evidence>
<comment type="caution">
    <text evidence="2">The sequence shown here is derived from an EMBL/GenBank/DDBJ whole genome shotgun (WGS) entry which is preliminary data.</text>
</comment>
<proteinExistence type="predicted"/>
<dbReference type="AlphaFoldDB" id="A0A422PX39"/>
<dbReference type="Proteomes" id="UP000284403">
    <property type="component" value="Unassembled WGS sequence"/>
</dbReference>
<evidence type="ECO:0000313" key="2">
    <source>
        <dbReference type="EMBL" id="RNF22027.1"/>
    </source>
</evidence>
<feature type="region of interest" description="Disordered" evidence="1">
    <location>
        <begin position="363"/>
        <end position="430"/>
    </location>
</feature>
<evidence type="ECO:0000313" key="3">
    <source>
        <dbReference type="Proteomes" id="UP000284403"/>
    </source>
</evidence>
<organism evidence="2 3">
    <name type="scientific">Trypanosoma conorhini</name>
    <dbReference type="NCBI Taxonomy" id="83891"/>
    <lineage>
        <taxon>Eukaryota</taxon>
        <taxon>Discoba</taxon>
        <taxon>Euglenozoa</taxon>
        <taxon>Kinetoplastea</taxon>
        <taxon>Metakinetoplastina</taxon>
        <taxon>Trypanosomatida</taxon>
        <taxon>Trypanosomatidae</taxon>
        <taxon>Trypanosoma</taxon>
    </lineage>
</organism>
<dbReference type="RefSeq" id="XP_029229719.1">
    <property type="nucleotide sequence ID" value="XM_029370230.1"/>
</dbReference>
<dbReference type="GeneID" id="40316921"/>
<feature type="compositionally biased region" description="Acidic residues" evidence="1">
    <location>
        <begin position="402"/>
        <end position="421"/>
    </location>
</feature>
<name>A0A422PX39_9TRYP</name>
<dbReference type="EMBL" id="MKKU01000144">
    <property type="protein sequence ID" value="RNF22027.1"/>
    <property type="molecule type" value="Genomic_DNA"/>
</dbReference>
<feature type="region of interest" description="Disordered" evidence="1">
    <location>
        <begin position="115"/>
        <end position="136"/>
    </location>
</feature>
<keyword evidence="3" id="KW-1185">Reference proteome</keyword>
<sequence length="430" mass="47361">MAKSAFQPPHMFATVPQSAGARRGAIYAVAALSSAFVAWVVHTWWKRRCGPTGDDGIFDDVAESPLFDPGVVFPAKAAVAARAPDAVKDAGGAGPVQIAEREEALRVARKLMSQLRGAGDEEEEEAEEASGSDEETNVSLNYRIATELEKEARDGLVQMVVHSELLKAQAQGKSIDPGECEEVLARLVEYFDVSNEREKLRERRIALRQAGAPSNGFPWANTGGYNERVAQQMNKINEAYNDFFLREGELDRRLRAPNDDAVEERFEAGWGGDDDDDDDDADFMEYLDGDDEAGYGSRLEYRMGAVERENLRRMGLDREMLFDDDDGDDDEDGEFEEEEDSDDVEEKARFERMLLDKLRQLAASVGEKATSSKPSLRTGVAGPPRPNGAMATPGVQRRSESEEGDSQNEWETASDEEDAAAADEGGRKEG</sequence>
<evidence type="ECO:0000256" key="1">
    <source>
        <dbReference type="SAM" id="MobiDB-lite"/>
    </source>
</evidence>
<gene>
    <name evidence="2" type="ORF">Tco025E_03310</name>
</gene>
<accession>A0A422PX39</accession>
<protein>
    <recommendedName>
        <fullName evidence="4">Present in the outer mitochondrial membrane proteome 25</fullName>
    </recommendedName>
</protein>